<proteinExistence type="predicted"/>
<protein>
    <submittedName>
        <fullName evidence="1">Uncharacterized protein</fullName>
    </submittedName>
</protein>
<dbReference type="Proteomes" id="UP000018144">
    <property type="component" value="Unassembled WGS sequence"/>
</dbReference>
<name>U4L9M6_PYROM</name>
<evidence type="ECO:0000313" key="2">
    <source>
        <dbReference type="Proteomes" id="UP000018144"/>
    </source>
</evidence>
<evidence type="ECO:0000313" key="1">
    <source>
        <dbReference type="EMBL" id="CCX14259.1"/>
    </source>
</evidence>
<gene>
    <name evidence="1" type="ORF">PCON_13852</name>
</gene>
<dbReference type="OrthoDB" id="10525870at2759"/>
<dbReference type="EMBL" id="HF935944">
    <property type="protein sequence ID" value="CCX14259.1"/>
    <property type="molecule type" value="Genomic_DNA"/>
</dbReference>
<reference evidence="1 2" key="1">
    <citation type="journal article" date="2013" name="PLoS Genet.">
        <title>The genome and development-dependent transcriptomes of Pyronema confluens: a window into fungal evolution.</title>
        <authorList>
            <person name="Traeger S."/>
            <person name="Altegoer F."/>
            <person name="Freitag M."/>
            <person name="Gabaldon T."/>
            <person name="Kempken F."/>
            <person name="Kumar A."/>
            <person name="Marcet-Houben M."/>
            <person name="Poggeler S."/>
            <person name="Stajich J.E."/>
            <person name="Nowrousian M."/>
        </authorList>
    </citation>
    <scope>NUCLEOTIDE SEQUENCE [LARGE SCALE GENOMIC DNA]</scope>
    <source>
        <strain evidence="2">CBS 100304</strain>
        <tissue evidence="1">Vegetative mycelium</tissue>
    </source>
</reference>
<accession>U4L9M6</accession>
<dbReference type="AlphaFoldDB" id="U4L9M6"/>
<keyword evidence="2" id="KW-1185">Reference proteome</keyword>
<sequence length="127" mass="14931">MSGALRHLLEACCKTLKELEVHAEGLESPFTCTKRLKRLKPPVLKVFSELQELKINGFEDLDWSPFKEWLDKQTTPKLRRLFIGSKVLKKEDWRDFYRTWELPVCDNPDATVLIVDRKQTLDVKGMR</sequence>
<organism evidence="1 2">
    <name type="scientific">Pyronema omphalodes (strain CBS 100304)</name>
    <name type="common">Pyronema confluens</name>
    <dbReference type="NCBI Taxonomy" id="1076935"/>
    <lineage>
        <taxon>Eukaryota</taxon>
        <taxon>Fungi</taxon>
        <taxon>Dikarya</taxon>
        <taxon>Ascomycota</taxon>
        <taxon>Pezizomycotina</taxon>
        <taxon>Pezizomycetes</taxon>
        <taxon>Pezizales</taxon>
        <taxon>Pyronemataceae</taxon>
        <taxon>Pyronema</taxon>
    </lineage>
</organism>